<reference evidence="1" key="1">
    <citation type="journal article" date="2021" name="Proc. Natl. Acad. Sci. U.S.A.">
        <title>A Catalog of Tens of Thousands of Viruses from Human Metagenomes Reveals Hidden Associations with Chronic Diseases.</title>
        <authorList>
            <person name="Tisza M.J."/>
            <person name="Buck C.B."/>
        </authorList>
    </citation>
    <scope>NUCLEOTIDE SEQUENCE</scope>
    <source>
        <strain evidence="1">Ct3wi9</strain>
    </source>
</reference>
<dbReference type="EMBL" id="BK015006">
    <property type="protein sequence ID" value="DAD86741.1"/>
    <property type="molecule type" value="Genomic_DNA"/>
</dbReference>
<name>A0A8S5MWF8_9CAUD</name>
<accession>A0A8S5MWF8</accession>
<evidence type="ECO:0000313" key="1">
    <source>
        <dbReference type="EMBL" id="DAD86741.1"/>
    </source>
</evidence>
<organism evidence="1">
    <name type="scientific">Myoviridae sp. ct3wi9</name>
    <dbReference type="NCBI Taxonomy" id="2826610"/>
    <lineage>
        <taxon>Viruses</taxon>
        <taxon>Duplodnaviria</taxon>
        <taxon>Heunggongvirae</taxon>
        <taxon>Uroviricota</taxon>
        <taxon>Caudoviricetes</taxon>
    </lineage>
</organism>
<protein>
    <submittedName>
        <fullName evidence="1">Uncharacterized protein</fullName>
    </submittedName>
</protein>
<sequence>MALIKWENGDCRIIKLEVGDIYANGYEKERLITTEEYILLDGHVKLEIASRNETSDYVYTGVPYNAESDNSPIVLRGHRPDPYEWRGYIIRHSGVYKTTPSIKEIEHVLGQSQPSIMDMPVYSVKDLIIFGANIAIGVFFGLRL</sequence>
<proteinExistence type="predicted"/>